<accession>A0A919MV30</accession>
<keyword evidence="2" id="KW-0812">Transmembrane</keyword>
<organism evidence="4 5">
    <name type="scientific">Paractinoplanes rishiriensis</name>
    <dbReference type="NCBI Taxonomy" id="1050105"/>
    <lineage>
        <taxon>Bacteria</taxon>
        <taxon>Bacillati</taxon>
        <taxon>Actinomycetota</taxon>
        <taxon>Actinomycetes</taxon>
        <taxon>Micromonosporales</taxon>
        <taxon>Micromonosporaceae</taxon>
        <taxon>Paractinoplanes</taxon>
    </lineage>
</organism>
<dbReference type="Pfam" id="PF03793">
    <property type="entry name" value="PASTA"/>
    <property type="match status" value="1"/>
</dbReference>
<feature type="transmembrane region" description="Helical" evidence="2">
    <location>
        <begin position="111"/>
        <end position="132"/>
    </location>
</feature>
<dbReference type="CDD" id="cd06577">
    <property type="entry name" value="PASTA_pknB"/>
    <property type="match status" value="1"/>
</dbReference>
<dbReference type="InterPro" id="IPR005543">
    <property type="entry name" value="PASTA_dom"/>
</dbReference>
<evidence type="ECO:0000313" key="4">
    <source>
        <dbReference type="EMBL" id="GIE96398.1"/>
    </source>
</evidence>
<sequence length="268" mass="27987">MSDERDETRRYPSAGRPDPTGPGDETRLDGPALDDRTQIAGSPVDDRTRVNRPDSTSVMPPSDDDWAPSRANPVWSGRAEVRSSQPGRSSYDTDWQVGPVPQQRDRWWMPIVVGIIVLILLAALGWGIYLIVQNSGGRPAPGPAPTVPVGTTGATPSVEATTPSAEPTTTSPSPAPSTPEPTTVATVPALRGLALADARAALDRTGLKTRLIYRDSDAPPNTVIDSDPTEGQEVPPDTTVTLVVARSATTGPTTTPTTTTPAGGAGGD</sequence>
<evidence type="ECO:0000256" key="1">
    <source>
        <dbReference type="SAM" id="MobiDB-lite"/>
    </source>
</evidence>
<feature type="compositionally biased region" description="Basic and acidic residues" evidence="1">
    <location>
        <begin position="1"/>
        <end position="10"/>
    </location>
</feature>
<reference evidence="4" key="1">
    <citation type="submission" date="2021-01" db="EMBL/GenBank/DDBJ databases">
        <title>Whole genome shotgun sequence of Actinoplanes rishiriensis NBRC 108556.</title>
        <authorList>
            <person name="Komaki H."/>
            <person name="Tamura T."/>
        </authorList>
    </citation>
    <scope>NUCLEOTIDE SEQUENCE</scope>
    <source>
        <strain evidence="4">NBRC 108556</strain>
    </source>
</reference>
<dbReference type="RefSeq" id="WP_203782660.1">
    <property type="nucleotide sequence ID" value="NZ_BOMV01000043.1"/>
</dbReference>
<dbReference type="Proteomes" id="UP000636960">
    <property type="component" value="Unassembled WGS sequence"/>
</dbReference>
<keyword evidence="2" id="KW-0472">Membrane</keyword>
<dbReference type="SMART" id="SM00740">
    <property type="entry name" value="PASTA"/>
    <property type="match status" value="1"/>
</dbReference>
<keyword evidence="2" id="KW-1133">Transmembrane helix</keyword>
<feature type="region of interest" description="Disordered" evidence="1">
    <location>
        <begin position="139"/>
        <end position="183"/>
    </location>
</feature>
<feature type="region of interest" description="Disordered" evidence="1">
    <location>
        <begin position="1"/>
        <end position="98"/>
    </location>
</feature>
<feature type="compositionally biased region" description="Polar residues" evidence="1">
    <location>
        <begin position="82"/>
        <end position="93"/>
    </location>
</feature>
<feature type="domain" description="PASTA" evidence="3">
    <location>
        <begin position="178"/>
        <end position="246"/>
    </location>
</feature>
<dbReference type="Gene3D" id="3.30.10.20">
    <property type="match status" value="1"/>
</dbReference>
<dbReference type="AlphaFoldDB" id="A0A919MV30"/>
<evidence type="ECO:0000256" key="2">
    <source>
        <dbReference type="SAM" id="Phobius"/>
    </source>
</evidence>
<proteinExistence type="predicted"/>
<protein>
    <recommendedName>
        <fullName evidence="3">PASTA domain-containing protein</fullName>
    </recommendedName>
</protein>
<gene>
    <name evidence="4" type="ORF">Ari01nite_38630</name>
</gene>
<evidence type="ECO:0000313" key="5">
    <source>
        <dbReference type="Proteomes" id="UP000636960"/>
    </source>
</evidence>
<feature type="compositionally biased region" description="Low complexity" evidence="1">
    <location>
        <begin position="147"/>
        <end position="172"/>
    </location>
</feature>
<feature type="compositionally biased region" description="Low complexity" evidence="1">
    <location>
        <begin position="248"/>
        <end position="262"/>
    </location>
</feature>
<feature type="compositionally biased region" description="Basic and acidic residues" evidence="1">
    <location>
        <begin position="24"/>
        <end position="37"/>
    </location>
</feature>
<dbReference type="EMBL" id="BOMV01000043">
    <property type="protein sequence ID" value="GIE96398.1"/>
    <property type="molecule type" value="Genomic_DNA"/>
</dbReference>
<comment type="caution">
    <text evidence="4">The sequence shown here is derived from an EMBL/GenBank/DDBJ whole genome shotgun (WGS) entry which is preliminary data.</text>
</comment>
<feature type="region of interest" description="Disordered" evidence="1">
    <location>
        <begin position="246"/>
        <end position="268"/>
    </location>
</feature>
<dbReference type="PROSITE" id="PS51178">
    <property type="entry name" value="PASTA"/>
    <property type="match status" value="1"/>
</dbReference>
<name>A0A919MV30_9ACTN</name>
<keyword evidence="5" id="KW-1185">Reference proteome</keyword>
<evidence type="ECO:0000259" key="3">
    <source>
        <dbReference type="PROSITE" id="PS51178"/>
    </source>
</evidence>